<comment type="caution">
    <text evidence="1">The sequence shown here is derived from an EMBL/GenBank/DDBJ whole genome shotgun (WGS) entry which is preliminary data.</text>
</comment>
<evidence type="ECO:0000313" key="1">
    <source>
        <dbReference type="EMBL" id="KAK4392725.1"/>
    </source>
</evidence>
<reference evidence="1" key="1">
    <citation type="submission" date="2020-06" db="EMBL/GenBank/DDBJ databases">
        <authorList>
            <person name="Li T."/>
            <person name="Hu X."/>
            <person name="Zhang T."/>
            <person name="Song X."/>
            <person name="Zhang H."/>
            <person name="Dai N."/>
            <person name="Sheng W."/>
            <person name="Hou X."/>
            <person name="Wei L."/>
        </authorList>
    </citation>
    <scope>NUCLEOTIDE SEQUENCE</scope>
    <source>
        <strain evidence="1">K16</strain>
        <tissue evidence="1">Leaf</tissue>
    </source>
</reference>
<dbReference type="AlphaFoldDB" id="A0AAE1WG53"/>
<accession>A0AAE1WG53</accession>
<evidence type="ECO:0000313" key="2">
    <source>
        <dbReference type="Proteomes" id="UP001289374"/>
    </source>
</evidence>
<dbReference type="EMBL" id="JACGWL010000011">
    <property type="protein sequence ID" value="KAK4392725.1"/>
    <property type="molecule type" value="Genomic_DNA"/>
</dbReference>
<organism evidence="1 2">
    <name type="scientific">Sesamum angolense</name>
    <dbReference type="NCBI Taxonomy" id="2727404"/>
    <lineage>
        <taxon>Eukaryota</taxon>
        <taxon>Viridiplantae</taxon>
        <taxon>Streptophyta</taxon>
        <taxon>Embryophyta</taxon>
        <taxon>Tracheophyta</taxon>
        <taxon>Spermatophyta</taxon>
        <taxon>Magnoliopsida</taxon>
        <taxon>eudicotyledons</taxon>
        <taxon>Gunneridae</taxon>
        <taxon>Pentapetalae</taxon>
        <taxon>asterids</taxon>
        <taxon>lamiids</taxon>
        <taxon>Lamiales</taxon>
        <taxon>Pedaliaceae</taxon>
        <taxon>Sesamum</taxon>
    </lineage>
</organism>
<gene>
    <name evidence="1" type="ORF">Sango_2050300</name>
</gene>
<proteinExistence type="predicted"/>
<protein>
    <submittedName>
        <fullName evidence="1">Uncharacterized protein</fullName>
    </submittedName>
</protein>
<name>A0AAE1WG53_9LAMI</name>
<sequence>MSASPRMDRRQPLVSCCATLSFTDEDLLLRSKLHKQPLFFLGFIQKQRINCILIDDGSAVNIMPMSTMKKLGITSKDLSHSRLTIQASIKGANELLT</sequence>
<dbReference type="Proteomes" id="UP001289374">
    <property type="component" value="Unassembled WGS sequence"/>
</dbReference>
<keyword evidence="2" id="KW-1185">Reference proteome</keyword>
<reference evidence="1" key="2">
    <citation type="journal article" date="2024" name="Plant">
        <title>Genomic evolution and insights into agronomic trait innovations of Sesamum species.</title>
        <authorList>
            <person name="Miao H."/>
            <person name="Wang L."/>
            <person name="Qu L."/>
            <person name="Liu H."/>
            <person name="Sun Y."/>
            <person name="Le M."/>
            <person name="Wang Q."/>
            <person name="Wei S."/>
            <person name="Zheng Y."/>
            <person name="Lin W."/>
            <person name="Duan Y."/>
            <person name="Cao H."/>
            <person name="Xiong S."/>
            <person name="Wang X."/>
            <person name="Wei L."/>
            <person name="Li C."/>
            <person name="Ma Q."/>
            <person name="Ju M."/>
            <person name="Zhao R."/>
            <person name="Li G."/>
            <person name="Mu C."/>
            <person name="Tian Q."/>
            <person name="Mei H."/>
            <person name="Zhang T."/>
            <person name="Gao T."/>
            <person name="Zhang H."/>
        </authorList>
    </citation>
    <scope>NUCLEOTIDE SEQUENCE</scope>
    <source>
        <strain evidence="1">K16</strain>
    </source>
</reference>